<name>A0A8H7EXU1_AGABI</name>
<dbReference type="Proteomes" id="UP000629468">
    <property type="component" value="Unassembled WGS sequence"/>
</dbReference>
<dbReference type="InterPro" id="IPR013103">
    <property type="entry name" value="RVT_2"/>
</dbReference>
<dbReference type="AlphaFoldDB" id="A0A8H7EXU1"/>
<evidence type="ECO:0000313" key="3">
    <source>
        <dbReference type="Proteomes" id="UP000629468"/>
    </source>
</evidence>
<protein>
    <recommendedName>
        <fullName evidence="1">Reverse transcriptase Ty1/copia-type domain-containing protein</fullName>
    </recommendedName>
</protein>
<accession>A0A8H7EXU1</accession>
<comment type="caution">
    <text evidence="2">The sequence shown here is derived from an EMBL/GenBank/DDBJ whole genome shotgun (WGS) entry which is preliminary data.</text>
</comment>
<feature type="domain" description="Reverse transcriptase Ty1/copia-type" evidence="1">
    <location>
        <begin position="42"/>
        <end position="168"/>
    </location>
</feature>
<proteinExistence type="predicted"/>
<gene>
    <name evidence="2" type="ORF">Agabi119p4_9972</name>
</gene>
<dbReference type="EMBL" id="JABXXO010000013">
    <property type="protein sequence ID" value="KAF7761980.1"/>
    <property type="molecule type" value="Genomic_DNA"/>
</dbReference>
<organism evidence="2 3">
    <name type="scientific">Agaricus bisporus var. burnettii</name>
    <dbReference type="NCBI Taxonomy" id="192524"/>
    <lineage>
        <taxon>Eukaryota</taxon>
        <taxon>Fungi</taxon>
        <taxon>Dikarya</taxon>
        <taxon>Basidiomycota</taxon>
        <taxon>Agaricomycotina</taxon>
        <taxon>Agaricomycetes</taxon>
        <taxon>Agaricomycetidae</taxon>
        <taxon>Agaricales</taxon>
        <taxon>Agaricineae</taxon>
        <taxon>Agaricaceae</taxon>
        <taxon>Agaricus</taxon>
    </lineage>
</organism>
<reference evidence="2 3" key="1">
    <citation type="journal article" name="Sci. Rep.">
        <title>Telomere-to-telomere assembled and centromere annotated genomes of the two main subspecies of the button mushroom Agaricus bisporus reveal especially polymorphic chromosome ends.</title>
        <authorList>
            <person name="Sonnenberg A.S.M."/>
            <person name="Sedaghat-Telgerd N."/>
            <person name="Lavrijssen B."/>
            <person name="Ohm R.A."/>
            <person name="Hendrickx P.M."/>
            <person name="Scholtmeijer K."/>
            <person name="Baars J.J.P."/>
            <person name="van Peer A."/>
        </authorList>
    </citation>
    <scope>NUCLEOTIDE SEQUENCE [LARGE SCALE GENOMIC DNA]</scope>
    <source>
        <strain evidence="2 3">H119_p4</strain>
    </source>
</reference>
<sequence>MVCVPRHWFEKEEDLQQLPATEKKCWLDACLEELKALKKCGVYELVDLPKGRRAIKNCWVFNQKGDGRLQARLVANGFSQVKGIDFDELFSPVVRYKTARLLFGVATLEDWDMFSVDVKTAYLYGKLDEEIYMQQPEGFIIPGMENKVWRLRRALYSLKQAGLSCWKEPTASMTEIGFV</sequence>
<evidence type="ECO:0000313" key="2">
    <source>
        <dbReference type="EMBL" id="KAF7761980.1"/>
    </source>
</evidence>
<dbReference type="Pfam" id="PF07727">
    <property type="entry name" value="RVT_2"/>
    <property type="match status" value="1"/>
</dbReference>
<evidence type="ECO:0000259" key="1">
    <source>
        <dbReference type="Pfam" id="PF07727"/>
    </source>
</evidence>